<name>A0AAE1CSV3_9GAST</name>
<reference evidence="1" key="1">
    <citation type="journal article" date="2023" name="G3 (Bethesda)">
        <title>A reference genome for the long-term kleptoplast-retaining sea slug Elysia crispata morphotype clarki.</title>
        <authorList>
            <person name="Eastman K.E."/>
            <person name="Pendleton A.L."/>
            <person name="Shaikh M.A."/>
            <person name="Suttiyut T."/>
            <person name="Ogas R."/>
            <person name="Tomko P."/>
            <person name="Gavelis G."/>
            <person name="Widhalm J.R."/>
            <person name="Wisecaver J.H."/>
        </authorList>
    </citation>
    <scope>NUCLEOTIDE SEQUENCE</scope>
    <source>
        <strain evidence="1">ECLA1</strain>
    </source>
</reference>
<protein>
    <submittedName>
        <fullName evidence="1">Uncharacterized protein</fullName>
    </submittedName>
</protein>
<organism evidence="1 2">
    <name type="scientific">Elysia crispata</name>
    <name type="common">lettuce slug</name>
    <dbReference type="NCBI Taxonomy" id="231223"/>
    <lineage>
        <taxon>Eukaryota</taxon>
        <taxon>Metazoa</taxon>
        <taxon>Spiralia</taxon>
        <taxon>Lophotrochozoa</taxon>
        <taxon>Mollusca</taxon>
        <taxon>Gastropoda</taxon>
        <taxon>Heterobranchia</taxon>
        <taxon>Euthyneura</taxon>
        <taxon>Panpulmonata</taxon>
        <taxon>Sacoglossa</taxon>
        <taxon>Placobranchoidea</taxon>
        <taxon>Plakobranchidae</taxon>
        <taxon>Elysia</taxon>
    </lineage>
</organism>
<sequence length="216" mass="23654">MIPCSSFTLTFGTKSAFDKHILCSGPPIDLTLVNMESTFNNPFQEFATLDEGREWSQKTGKECKINIKLIENVEDKPSISSTENEFVIKQEEALSPSPAFAVNSLVPQALMPEVLVGNQVLDWAPSAGFSAGPICSSTKIEISPFRHSVGINSLSELIGPANATTLTINIYRKHRYVARTLAWNASSGCARESDKLFSSKLGRADWKNFPRVLALA</sequence>
<accession>A0AAE1CSV3</accession>
<dbReference type="AlphaFoldDB" id="A0AAE1CSV3"/>
<dbReference type="Proteomes" id="UP001283361">
    <property type="component" value="Unassembled WGS sequence"/>
</dbReference>
<dbReference type="EMBL" id="JAWDGP010006892">
    <property type="protein sequence ID" value="KAK3733534.1"/>
    <property type="molecule type" value="Genomic_DNA"/>
</dbReference>
<keyword evidence="2" id="KW-1185">Reference proteome</keyword>
<evidence type="ECO:0000313" key="2">
    <source>
        <dbReference type="Proteomes" id="UP001283361"/>
    </source>
</evidence>
<proteinExistence type="predicted"/>
<gene>
    <name evidence="1" type="ORF">RRG08_063847</name>
</gene>
<comment type="caution">
    <text evidence="1">The sequence shown here is derived from an EMBL/GenBank/DDBJ whole genome shotgun (WGS) entry which is preliminary data.</text>
</comment>
<evidence type="ECO:0000313" key="1">
    <source>
        <dbReference type="EMBL" id="KAK3733534.1"/>
    </source>
</evidence>